<evidence type="ECO:0000256" key="1">
    <source>
        <dbReference type="ARBA" id="ARBA00022473"/>
    </source>
</evidence>
<organism evidence="5 6">
    <name type="scientific">Trichoderma simmonsii</name>
    <dbReference type="NCBI Taxonomy" id="1491479"/>
    <lineage>
        <taxon>Eukaryota</taxon>
        <taxon>Fungi</taxon>
        <taxon>Dikarya</taxon>
        <taxon>Ascomycota</taxon>
        <taxon>Pezizomycotina</taxon>
        <taxon>Sordariomycetes</taxon>
        <taxon>Hypocreomycetidae</taxon>
        <taxon>Hypocreales</taxon>
        <taxon>Hypocreaceae</taxon>
        <taxon>Trichoderma</taxon>
    </lineage>
</organism>
<dbReference type="Proteomes" id="UP000826661">
    <property type="component" value="Chromosome III"/>
</dbReference>
<dbReference type="InterPro" id="IPR002110">
    <property type="entry name" value="Ankyrin_rpt"/>
</dbReference>
<dbReference type="InterPro" id="IPR051226">
    <property type="entry name" value="PP1_Regulatory_Subunit"/>
</dbReference>
<dbReference type="PANTHER" id="PTHR24179:SF21">
    <property type="entry name" value="MYOSIN BINDING SUBUNIT, ISOFORM O"/>
    <property type="match status" value="1"/>
</dbReference>
<comment type="similarity">
    <text evidence="3">Belongs to the NRARP family.</text>
</comment>
<dbReference type="EMBL" id="CP075866">
    <property type="protein sequence ID" value="QYS99252.1"/>
    <property type="molecule type" value="Genomic_DNA"/>
</dbReference>
<dbReference type="PANTHER" id="PTHR24179">
    <property type="entry name" value="PROTEIN PHOSPHATASE 1 REGULATORY SUBUNIT 12"/>
    <property type="match status" value="1"/>
</dbReference>
<gene>
    <name evidence="5" type="ORF">H0G86_006394</name>
</gene>
<evidence type="ECO:0000313" key="5">
    <source>
        <dbReference type="EMBL" id="QYS99252.1"/>
    </source>
</evidence>
<keyword evidence="4" id="KW-0040">ANK repeat</keyword>
<sequence length="81" mass="8837">MVMLLLKNRSPLNAADNEGFTPLHHAVAEGHGDTAVALLREEADFTLKTNDGELAIDLAPDKEVRNFIIQGAEREGIQLVD</sequence>
<evidence type="ECO:0000313" key="6">
    <source>
        <dbReference type="Proteomes" id="UP000826661"/>
    </source>
</evidence>
<evidence type="ECO:0000256" key="2">
    <source>
        <dbReference type="ARBA" id="ARBA00022737"/>
    </source>
</evidence>
<dbReference type="GO" id="GO:0004857">
    <property type="term" value="F:enzyme inhibitor activity"/>
    <property type="evidence" value="ECO:0007669"/>
    <property type="project" value="TreeGrafter"/>
</dbReference>
<evidence type="ECO:0000256" key="4">
    <source>
        <dbReference type="PROSITE-ProRule" id="PRU00023"/>
    </source>
</evidence>
<dbReference type="Gene3D" id="1.25.40.20">
    <property type="entry name" value="Ankyrin repeat-containing domain"/>
    <property type="match status" value="1"/>
</dbReference>
<dbReference type="SMART" id="SM00248">
    <property type="entry name" value="ANK"/>
    <property type="match status" value="1"/>
</dbReference>
<dbReference type="GO" id="GO:0005737">
    <property type="term" value="C:cytoplasm"/>
    <property type="evidence" value="ECO:0007669"/>
    <property type="project" value="TreeGrafter"/>
</dbReference>
<keyword evidence="1" id="KW-0217">Developmental protein</keyword>
<accession>A0A8G0LEI0</accession>
<reference evidence="5 6" key="1">
    <citation type="journal article" date="2021" name="BMC Genomics">
        <title>Telomere-to-telomere genome assembly of asparaginase-producing Trichoderma simmonsii.</title>
        <authorList>
            <person name="Chung D."/>
            <person name="Kwon Y.M."/>
            <person name="Yang Y."/>
        </authorList>
    </citation>
    <scope>NUCLEOTIDE SEQUENCE [LARGE SCALE GENOMIC DNA]</scope>
    <source>
        <strain evidence="5 6">GH-Sj1</strain>
    </source>
</reference>
<evidence type="ECO:0000256" key="3">
    <source>
        <dbReference type="ARBA" id="ARBA00038386"/>
    </source>
</evidence>
<dbReference type="PROSITE" id="PS50088">
    <property type="entry name" value="ANK_REPEAT"/>
    <property type="match status" value="1"/>
</dbReference>
<dbReference type="PROSITE" id="PS50297">
    <property type="entry name" value="ANK_REP_REGION"/>
    <property type="match status" value="1"/>
</dbReference>
<dbReference type="Pfam" id="PF13857">
    <property type="entry name" value="Ank_5"/>
    <property type="match status" value="1"/>
</dbReference>
<dbReference type="GO" id="GO:0019208">
    <property type="term" value="F:phosphatase regulator activity"/>
    <property type="evidence" value="ECO:0007669"/>
    <property type="project" value="TreeGrafter"/>
</dbReference>
<proteinExistence type="inferred from homology"/>
<name>A0A8G0LEI0_9HYPO</name>
<dbReference type="AlphaFoldDB" id="A0A8G0LEI0"/>
<keyword evidence="2" id="KW-0677">Repeat</keyword>
<feature type="repeat" description="ANK" evidence="4">
    <location>
        <begin position="18"/>
        <end position="50"/>
    </location>
</feature>
<dbReference type="InterPro" id="IPR036770">
    <property type="entry name" value="Ankyrin_rpt-contain_sf"/>
</dbReference>
<keyword evidence="6" id="KW-1185">Reference proteome</keyword>
<dbReference type="SUPFAM" id="SSF48403">
    <property type="entry name" value="Ankyrin repeat"/>
    <property type="match status" value="1"/>
</dbReference>
<protein>
    <submittedName>
        <fullName evidence="5">ANK_REP_REGION domain-containing protein</fullName>
    </submittedName>
</protein>